<evidence type="ECO:0000313" key="1">
    <source>
        <dbReference type="EMBL" id="KII70463.1"/>
    </source>
</evidence>
<sequence length="150" mass="16611">MPISMVVLSTKVTITVDLILYATFRHVIGLKSANVVAGLVLEPRPLLLLNREEWALLGSFINLFREAATHSPKILHLLSNKRLISSALSDDQSNYFLDKSNMDSRLMAGSSHASSRRFQLWSSLSFTGRGFSHVLSADTAGREEKSDAYS</sequence>
<name>A0A0C2JM55_THEKT</name>
<accession>A0A0C2JM55</accession>
<comment type="caution">
    <text evidence="1">The sequence shown here is derived from an EMBL/GenBank/DDBJ whole genome shotgun (WGS) entry which is preliminary data.</text>
</comment>
<dbReference type="EMBL" id="JWZT01002059">
    <property type="protein sequence ID" value="KII70463.1"/>
    <property type="molecule type" value="Genomic_DNA"/>
</dbReference>
<evidence type="ECO:0000313" key="2">
    <source>
        <dbReference type="Proteomes" id="UP000031668"/>
    </source>
</evidence>
<dbReference type="Proteomes" id="UP000031668">
    <property type="component" value="Unassembled WGS sequence"/>
</dbReference>
<gene>
    <name evidence="1" type="ORF">RF11_05083</name>
</gene>
<proteinExistence type="predicted"/>
<keyword evidence="2" id="KW-1185">Reference proteome</keyword>
<dbReference type="AlphaFoldDB" id="A0A0C2JM55"/>
<organism evidence="1 2">
    <name type="scientific">Thelohanellus kitauei</name>
    <name type="common">Myxosporean</name>
    <dbReference type="NCBI Taxonomy" id="669202"/>
    <lineage>
        <taxon>Eukaryota</taxon>
        <taxon>Metazoa</taxon>
        <taxon>Cnidaria</taxon>
        <taxon>Myxozoa</taxon>
        <taxon>Myxosporea</taxon>
        <taxon>Bivalvulida</taxon>
        <taxon>Platysporina</taxon>
        <taxon>Myxobolidae</taxon>
        <taxon>Thelohanellus</taxon>
    </lineage>
</organism>
<reference evidence="1 2" key="1">
    <citation type="journal article" date="2014" name="Genome Biol. Evol.">
        <title>The genome of the myxosporean Thelohanellus kitauei shows adaptations to nutrient acquisition within its fish host.</title>
        <authorList>
            <person name="Yang Y."/>
            <person name="Xiong J."/>
            <person name="Zhou Z."/>
            <person name="Huo F."/>
            <person name="Miao W."/>
            <person name="Ran C."/>
            <person name="Liu Y."/>
            <person name="Zhang J."/>
            <person name="Feng J."/>
            <person name="Wang M."/>
            <person name="Wang M."/>
            <person name="Wang L."/>
            <person name="Yao B."/>
        </authorList>
    </citation>
    <scope>NUCLEOTIDE SEQUENCE [LARGE SCALE GENOMIC DNA]</scope>
    <source>
        <strain evidence="1">Wuqing</strain>
    </source>
</reference>
<protein>
    <submittedName>
        <fullName evidence="1">Uncharacterized protein</fullName>
    </submittedName>
</protein>